<dbReference type="GeneID" id="5433413"/>
<dbReference type="KEGG" id="bfu:BCIN_02g04330"/>
<gene>
    <name evidence="1" type="ORF">BCIN_02g04330</name>
</gene>
<organism evidence="1 2">
    <name type="scientific">Botryotinia fuckeliana (strain B05.10)</name>
    <name type="common">Noble rot fungus</name>
    <name type="synonym">Botrytis cinerea</name>
    <dbReference type="NCBI Taxonomy" id="332648"/>
    <lineage>
        <taxon>Eukaryota</taxon>
        <taxon>Fungi</taxon>
        <taxon>Dikarya</taxon>
        <taxon>Ascomycota</taxon>
        <taxon>Pezizomycotina</taxon>
        <taxon>Leotiomycetes</taxon>
        <taxon>Helotiales</taxon>
        <taxon>Sclerotiniaceae</taxon>
        <taxon>Botrytis</taxon>
    </lineage>
</organism>
<dbReference type="RefSeq" id="XP_001552891.2">
    <property type="nucleotide sequence ID" value="XM_001552841.2"/>
</dbReference>
<sequence>MEAIGGIASVTGVVGFIGQIAGGCKVVKEIIGDIKNAPKDIRRLAECVKSIEESSNEVLRQHEQLKTRYGIQDIPAAGAHMLEAIKSVENKLSSSAEMFANSTSGSKNKWKQFWHRLKYAANKEEIETLMQWVDRTTQQVTLVQQNLSRIIQLEQTDFLKEISTNITAVPHAIHHSRDAIISAQQTQTETLRSEMQKNQSHLVQLMSTTIATKALEDVREDLLLSLRGAMEECIEAQRLDIGPQVQLLVGKCLQRDLPIHSAKIAENQGNDVSASLSSSTSRHVTHISHHAPSIPNKMQKRKNRRSLVSSTSYGYNFFGIGVSVTVSSHSNYQYQFSRSPSGSCDLSSTSVSIFLKIPWARRGLDLRYEMPSVPYSRESFISLRPYYIHPKGSEFYKAVLEFDIDKARDLIEQGKASPMDEIEGHGDLTRLNSWIEIIDAQYDLNLKWLNFILGYQITDRYIKTRHLQLYLFLSTIKGYGAIYEALSLLLELSQDYFLQNPDMAFSLLHTDRPSPKYSERIMCLRNYEQLIDWNCHEFPSHPGLYIENSRQLFENPQGDGLDAALNRGCQYFLVCDEQVNTIFFGTRRYTLPGISILEFINSYTGSRSREEIVHCCSNRLKILLLKGLDLKKNDLFETGTNPPRGYGDATYYSTIDCAIKIGAWKYLFEMLIQIGWDEKKIQELYDEEIFLGIYDLMEGLQYQTMENAREEFLQQLLDGDDYSCFEIETLPMELAAYSWNISRAITHARFQYSEKGGIPGSWPEEEVVKESISEKDLIMPWCLNFYSQPAQGPKYYTCIQYGKYHTKCHVPRKEWHSYYDYEQLVDMIDDVVDDMVDDVVDDMTSDEDRD</sequence>
<proteinExistence type="predicted"/>
<dbReference type="AlphaFoldDB" id="A0A384J934"/>
<reference evidence="1 2" key="3">
    <citation type="journal article" date="2017" name="Mol. Plant Pathol.">
        <title>A gapless genome sequence of the fungus Botrytis cinerea.</title>
        <authorList>
            <person name="Van Kan J.A."/>
            <person name="Stassen J.H."/>
            <person name="Mosbach A."/>
            <person name="Van Der Lee T.A."/>
            <person name="Faino L."/>
            <person name="Farmer A.D."/>
            <person name="Papasotiriou D.G."/>
            <person name="Zhou S."/>
            <person name="Seidl M.F."/>
            <person name="Cottam E."/>
            <person name="Edel D."/>
            <person name="Hahn M."/>
            <person name="Schwartz D.C."/>
            <person name="Dietrich R.A."/>
            <person name="Widdison S."/>
            <person name="Scalliet G."/>
        </authorList>
    </citation>
    <scope>NUCLEOTIDE SEQUENCE [LARGE SCALE GENOMIC DNA]</scope>
    <source>
        <strain evidence="1 2">B05.10</strain>
    </source>
</reference>
<dbReference type="Proteomes" id="UP000001798">
    <property type="component" value="Chromosome 2"/>
</dbReference>
<protein>
    <recommendedName>
        <fullName evidence="3">Fungal N-terminal domain-containing protein</fullName>
    </recommendedName>
</protein>
<accession>A0A384J934</accession>
<dbReference type="EMBL" id="CP009806">
    <property type="protein sequence ID" value="ATZ47116.1"/>
    <property type="molecule type" value="Genomic_DNA"/>
</dbReference>
<dbReference type="OrthoDB" id="3542126at2759"/>
<reference evidence="1 2" key="1">
    <citation type="journal article" date="2011" name="PLoS Genet.">
        <title>Genomic analysis of the necrotrophic fungal pathogens Sclerotinia sclerotiorum and Botrytis cinerea.</title>
        <authorList>
            <person name="Amselem J."/>
            <person name="Cuomo C.A."/>
            <person name="van Kan J.A."/>
            <person name="Viaud M."/>
            <person name="Benito E.P."/>
            <person name="Couloux A."/>
            <person name="Coutinho P.M."/>
            <person name="de Vries R.P."/>
            <person name="Dyer P.S."/>
            <person name="Fillinger S."/>
            <person name="Fournier E."/>
            <person name="Gout L."/>
            <person name="Hahn M."/>
            <person name="Kohn L."/>
            <person name="Lapalu N."/>
            <person name="Plummer K.M."/>
            <person name="Pradier J.M."/>
            <person name="Quevillon E."/>
            <person name="Sharon A."/>
            <person name="Simon A."/>
            <person name="ten Have A."/>
            <person name="Tudzynski B."/>
            <person name="Tudzynski P."/>
            <person name="Wincker P."/>
            <person name="Andrew M."/>
            <person name="Anthouard V."/>
            <person name="Beever R.E."/>
            <person name="Beffa R."/>
            <person name="Benoit I."/>
            <person name="Bouzid O."/>
            <person name="Brault B."/>
            <person name="Chen Z."/>
            <person name="Choquer M."/>
            <person name="Collemare J."/>
            <person name="Cotton P."/>
            <person name="Danchin E.G."/>
            <person name="Da Silva C."/>
            <person name="Gautier A."/>
            <person name="Giraud C."/>
            <person name="Giraud T."/>
            <person name="Gonzalez C."/>
            <person name="Grossetete S."/>
            <person name="Guldener U."/>
            <person name="Henrissat B."/>
            <person name="Howlett B.J."/>
            <person name="Kodira C."/>
            <person name="Kretschmer M."/>
            <person name="Lappartient A."/>
            <person name="Leroch M."/>
            <person name="Levis C."/>
            <person name="Mauceli E."/>
            <person name="Neuveglise C."/>
            <person name="Oeser B."/>
            <person name="Pearson M."/>
            <person name="Poulain J."/>
            <person name="Poussereau N."/>
            <person name="Quesneville H."/>
            <person name="Rascle C."/>
            <person name="Schumacher J."/>
            <person name="Segurens B."/>
            <person name="Sexton A."/>
            <person name="Silva E."/>
            <person name="Sirven C."/>
            <person name="Soanes D.M."/>
            <person name="Talbot N.J."/>
            <person name="Templeton M."/>
            <person name="Yandava C."/>
            <person name="Yarden O."/>
            <person name="Zeng Q."/>
            <person name="Rollins J.A."/>
            <person name="Lebrun M.H."/>
            <person name="Dickman M."/>
        </authorList>
    </citation>
    <scope>NUCLEOTIDE SEQUENCE [LARGE SCALE GENOMIC DNA]</scope>
    <source>
        <strain evidence="1 2">B05.10</strain>
    </source>
</reference>
<evidence type="ECO:0000313" key="1">
    <source>
        <dbReference type="EMBL" id="ATZ47116.1"/>
    </source>
</evidence>
<evidence type="ECO:0008006" key="3">
    <source>
        <dbReference type="Google" id="ProtNLM"/>
    </source>
</evidence>
<reference evidence="1 2" key="2">
    <citation type="journal article" date="2012" name="Eukaryot. Cell">
        <title>Genome update of Botrytis cinerea strains B05.10 and T4.</title>
        <authorList>
            <person name="Staats M."/>
            <person name="van Kan J.A."/>
        </authorList>
    </citation>
    <scope>NUCLEOTIDE SEQUENCE [LARGE SCALE GENOMIC DNA]</scope>
    <source>
        <strain evidence="1 2">B05.10</strain>
    </source>
</reference>
<keyword evidence="2" id="KW-1185">Reference proteome</keyword>
<evidence type="ECO:0000313" key="2">
    <source>
        <dbReference type="Proteomes" id="UP000001798"/>
    </source>
</evidence>
<dbReference type="VEuPathDB" id="FungiDB:Bcin02g04330"/>
<name>A0A384J934_BOTFB</name>